<dbReference type="InterPro" id="IPR016187">
    <property type="entry name" value="CTDL_fold"/>
</dbReference>
<dbReference type="Pfam" id="PF02931">
    <property type="entry name" value="Neur_chan_LBD"/>
    <property type="match status" value="2"/>
</dbReference>
<dbReference type="InterPro" id="IPR006201">
    <property type="entry name" value="Neur_channel"/>
</dbReference>
<keyword evidence="11" id="KW-1185">Reference proteome</keyword>
<dbReference type="InterPro" id="IPR013320">
    <property type="entry name" value="ConA-like_dom_sf"/>
</dbReference>
<feature type="transmembrane region" description="Helical" evidence="8">
    <location>
        <begin position="748"/>
        <end position="770"/>
    </location>
</feature>
<dbReference type="InterPro" id="IPR006202">
    <property type="entry name" value="Neur_chan_lig-bd"/>
</dbReference>
<keyword evidence="2 8" id="KW-0812">Transmembrane</keyword>
<reference evidence="10 11" key="2">
    <citation type="submission" date="2019-01" db="EMBL/GenBank/DDBJ databases">
        <title>The decoding of complex shrimp genome reveals the adaptation for benthos swimmer, frequently molting mechanism and breeding impact on genome.</title>
        <authorList>
            <person name="Sun Y."/>
            <person name="Gao Y."/>
            <person name="Yu Y."/>
        </authorList>
    </citation>
    <scope>NUCLEOTIDE SEQUENCE [LARGE SCALE GENOMIC DNA]</scope>
    <source>
        <tissue evidence="10">Muscle</tissue>
    </source>
</reference>
<feature type="transmembrane region" description="Helical" evidence="8">
    <location>
        <begin position="1612"/>
        <end position="1632"/>
    </location>
</feature>
<dbReference type="InterPro" id="IPR018000">
    <property type="entry name" value="Neurotransmitter_ion_chnl_CS"/>
</dbReference>
<dbReference type="EMBL" id="QCYY01002153">
    <property type="protein sequence ID" value="ROT72467.1"/>
    <property type="molecule type" value="Genomic_DNA"/>
</dbReference>
<dbReference type="Proteomes" id="UP000283509">
    <property type="component" value="Unassembled WGS sequence"/>
</dbReference>
<dbReference type="InterPro" id="IPR036055">
    <property type="entry name" value="LDL_receptor-like_sf"/>
</dbReference>
<evidence type="ECO:0000313" key="10">
    <source>
        <dbReference type="EMBL" id="ROT72467.1"/>
    </source>
</evidence>
<proteinExistence type="predicted"/>
<dbReference type="InterPro" id="IPR001759">
    <property type="entry name" value="PTX_dom"/>
</dbReference>
<dbReference type="Gene3D" id="2.70.170.10">
    <property type="entry name" value="Neurotransmitter-gated ion-channel ligand-binding domain"/>
    <property type="match status" value="2"/>
</dbReference>
<dbReference type="Gene3D" id="3.10.100.10">
    <property type="entry name" value="Mannose-Binding Protein A, subunit A"/>
    <property type="match status" value="1"/>
</dbReference>
<dbReference type="GO" id="GO:0004888">
    <property type="term" value="F:transmembrane signaling receptor activity"/>
    <property type="evidence" value="ECO:0007669"/>
    <property type="project" value="InterPro"/>
</dbReference>
<comment type="caution">
    <text evidence="10">The sequence shown here is derived from an EMBL/GenBank/DDBJ whole genome shotgun (WGS) entry which is preliminary data.</text>
</comment>
<gene>
    <name evidence="10" type="ORF">C7M84_009147</name>
</gene>
<evidence type="ECO:0000313" key="11">
    <source>
        <dbReference type="Proteomes" id="UP000283509"/>
    </source>
</evidence>
<dbReference type="PROSITE" id="PS51828">
    <property type="entry name" value="PTX_2"/>
    <property type="match status" value="1"/>
</dbReference>
<evidence type="ECO:0000256" key="3">
    <source>
        <dbReference type="ARBA" id="ARBA00022989"/>
    </source>
</evidence>
<dbReference type="SUPFAM" id="SSF56436">
    <property type="entry name" value="C-type lectin-like"/>
    <property type="match status" value="1"/>
</dbReference>
<feature type="disulfide bond" evidence="6">
    <location>
        <begin position="470"/>
        <end position="485"/>
    </location>
</feature>
<reference evidence="10 11" key="1">
    <citation type="submission" date="2018-04" db="EMBL/GenBank/DDBJ databases">
        <authorList>
            <person name="Zhang X."/>
            <person name="Yuan J."/>
            <person name="Li F."/>
            <person name="Xiang J."/>
        </authorList>
    </citation>
    <scope>NUCLEOTIDE SEQUENCE [LARGE SCALE GENOMIC DNA]</scope>
    <source>
        <tissue evidence="10">Muscle</tissue>
    </source>
</reference>
<comment type="subcellular location">
    <subcellularLocation>
        <location evidence="1">Membrane</location>
        <topology evidence="1">Multi-pass membrane protein</topology>
    </subcellularLocation>
</comment>
<keyword evidence="5 6" id="KW-1015">Disulfide bond</keyword>
<evidence type="ECO:0000256" key="6">
    <source>
        <dbReference type="PROSITE-ProRule" id="PRU00124"/>
    </source>
</evidence>
<evidence type="ECO:0000256" key="7">
    <source>
        <dbReference type="PROSITE-ProRule" id="PRU01172"/>
    </source>
</evidence>
<dbReference type="Gene3D" id="2.60.120.200">
    <property type="match status" value="2"/>
</dbReference>
<protein>
    <submittedName>
        <fullName evidence="10">Putative Gaba-gated chloride channel</fullName>
    </submittedName>
</protein>
<dbReference type="SMART" id="SM00192">
    <property type="entry name" value="LDLa"/>
    <property type="match status" value="2"/>
</dbReference>
<name>A0A423T7P1_PENVA</name>
<dbReference type="SUPFAM" id="SSF49899">
    <property type="entry name" value="Concanavalin A-like lectins/glucanases"/>
    <property type="match status" value="2"/>
</dbReference>
<dbReference type="PROSITE" id="PS50068">
    <property type="entry name" value="LDLRA_2"/>
    <property type="match status" value="2"/>
</dbReference>
<dbReference type="SUPFAM" id="SSF63712">
    <property type="entry name" value="Nicotinic receptor ligand binding domain-like"/>
    <property type="match status" value="2"/>
</dbReference>
<dbReference type="GO" id="GO:0016020">
    <property type="term" value="C:membrane"/>
    <property type="evidence" value="ECO:0007669"/>
    <property type="project" value="UniProtKB-SubCell"/>
</dbReference>
<evidence type="ECO:0000259" key="9">
    <source>
        <dbReference type="PROSITE" id="PS51828"/>
    </source>
</evidence>
<feature type="domain" description="Pentraxin (PTX)" evidence="9">
    <location>
        <begin position="893"/>
        <end position="1095"/>
    </location>
</feature>
<evidence type="ECO:0000256" key="4">
    <source>
        <dbReference type="ARBA" id="ARBA00023136"/>
    </source>
</evidence>
<dbReference type="PRINTS" id="PR00895">
    <property type="entry name" value="PENTAXIN"/>
</dbReference>
<dbReference type="Gene3D" id="1.20.58.390">
    <property type="entry name" value="Neurotransmitter-gated ion-channel transmembrane domain"/>
    <property type="match status" value="2"/>
</dbReference>
<evidence type="ECO:0000256" key="8">
    <source>
        <dbReference type="SAM" id="Phobius"/>
    </source>
</evidence>
<evidence type="ECO:0000256" key="2">
    <source>
        <dbReference type="ARBA" id="ARBA00022692"/>
    </source>
</evidence>
<feature type="transmembrane region" description="Helical" evidence="8">
    <location>
        <begin position="683"/>
        <end position="703"/>
    </location>
</feature>
<dbReference type="Pfam" id="PF00354">
    <property type="entry name" value="Pentaxin"/>
    <property type="match status" value="2"/>
</dbReference>
<dbReference type="SUPFAM" id="SSF90112">
    <property type="entry name" value="Neurotransmitter-gated ion-channel transmembrane pore"/>
    <property type="match status" value="2"/>
</dbReference>
<dbReference type="Gene3D" id="4.10.400.10">
    <property type="entry name" value="Low-density Lipoprotein Receptor"/>
    <property type="match status" value="2"/>
</dbReference>
<feature type="transmembrane region" description="Helical" evidence="8">
    <location>
        <begin position="1551"/>
        <end position="1571"/>
    </location>
</feature>
<dbReference type="GO" id="GO:0005230">
    <property type="term" value="F:extracellular ligand-gated monoatomic ion channel activity"/>
    <property type="evidence" value="ECO:0007669"/>
    <property type="project" value="InterPro"/>
</dbReference>
<feature type="disulfide bond" evidence="6">
    <location>
        <begin position="451"/>
        <end position="463"/>
    </location>
</feature>
<dbReference type="InterPro" id="IPR036719">
    <property type="entry name" value="Neuro-gated_channel_TM_sf"/>
</dbReference>
<dbReference type="InterPro" id="IPR036734">
    <property type="entry name" value="Neur_chan_lig-bd_sf"/>
</dbReference>
<dbReference type="SUPFAM" id="SSF57424">
    <property type="entry name" value="LDL receptor-like module"/>
    <property type="match status" value="2"/>
</dbReference>
<keyword evidence="3 8" id="KW-1133">Transmembrane helix</keyword>
<dbReference type="Pfam" id="PF00057">
    <property type="entry name" value="Ldl_recept_a"/>
    <property type="match status" value="1"/>
</dbReference>
<accession>A0A423T7P1</accession>
<dbReference type="PANTHER" id="PTHR18945">
    <property type="entry name" value="NEUROTRANSMITTER GATED ION CHANNEL"/>
    <property type="match status" value="1"/>
</dbReference>
<feature type="disulfide bond" evidence="6">
    <location>
        <begin position="458"/>
        <end position="476"/>
    </location>
</feature>
<dbReference type="InterPro" id="IPR002172">
    <property type="entry name" value="LDrepeatLR_classA_rpt"/>
</dbReference>
<feature type="disulfide bond" evidence="6">
    <location>
        <begin position="1323"/>
        <end position="1335"/>
    </location>
</feature>
<feature type="disulfide bond" evidence="6">
    <location>
        <begin position="1342"/>
        <end position="1357"/>
    </location>
</feature>
<organism evidence="10 11">
    <name type="scientific">Penaeus vannamei</name>
    <name type="common">Whiteleg shrimp</name>
    <name type="synonym">Litopenaeus vannamei</name>
    <dbReference type="NCBI Taxonomy" id="6689"/>
    <lineage>
        <taxon>Eukaryota</taxon>
        <taxon>Metazoa</taxon>
        <taxon>Ecdysozoa</taxon>
        <taxon>Arthropoda</taxon>
        <taxon>Crustacea</taxon>
        <taxon>Multicrustacea</taxon>
        <taxon>Malacostraca</taxon>
        <taxon>Eumalacostraca</taxon>
        <taxon>Eucarida</taxon>
        <taxon>Decapoda</taxon>
        <taxon>Dendrobranchiata</taxon>
        <taxon>Penaeoidea</taxon>
        <taxon>Penaeidae</taxon>
        <taxon>Penaeus</taxon>
    </lineage>
</organism>
<dbReference type="CDD" id="cd00112">
    <property type="entry name" value="LDLa"/>
    <property type="match status" value="2"/>
</dbReference>
<dbReference type="InterPro" id="IPR023415">
    <property type="entry name" value="LDLR_class-A_CS"/>
</dbReference>
<dbReference type="InterPro" id="IPR016186">
    <property type="entry name" value="C-type_lectin-like/link_sf"/>
</dbReference>
<keyword evidence="4 8" id="KW-0472">Membrane</keyword>
<comment type="caution">
    <text evidence="7">Lacks conserved residue(s) required for the propagation of feature annotation.</text>
</comment>
<feature type="disulfide bond" evidence="6">
    <location>
        <begin position="1330"/>
        <end position="1348"/>
    </location>
</feature>
<sequence length="1705" mass="192570">MLSETTLFTEWVVYELSSGGGTGDSVTRLSLHLEESLPHPTSVLSNFTLCLWFRVTTFLEMSTLLSYALSETLDDVLQFRTFHDKLQVIYMMGKVTSFDALIRPLRWYPTCLVAEPDRRVVWLEGRNLTVDAPTPALPLDGHLVLGQEQDEWDGGYTPSQAFLGQVTGLTLWDVALEATQMHAWSRCEPTNASAFISWPQFSWTLHNQTGHLRVSPSMPCSSHDDLLLFTLPLMWSEALAYLHSIGLEIAVPDSHEEISYLSQMIQENYQLCSVEVRTGYLGWIGVRRNASSGKLEDASGQEYKMKNISMAEETTNDRNYAALFASGELELLTEMPACFTARQREPVVFYLQALHEHKNIRLAHILKGRFVLSSEGGKGSRFHGFGPYDISQKGKSALWCLHETNPPIGTSNTVVCTLSHLLPLGTKMWTSHSDKYRSKENETIELILTRCTDDQYTCPDATCIDLSRRCDFRFDCQDRSDESRCATALLDKDYQKDISPNMPLNIRAYISFEDIRDFNILSKTFGVYINVTLLWFDPWLTFLHLASVEERDVVTAEGQEIWKPHLEVTKSIESITTVNRFYVKRKSEGSTSLLGYAYKGSENPLILEVALKSIVNCNFQLHLYPWDEQECEVTNVLPDGVNVSHDSQVMYCPTILDQYHVRECSLREGTLTLSLRLSRRYEYHLWTTYLPTYLLHLLGYWSLFLPVDKFNERGTMSLTTLLVLISLYTETSSSLPSTAYLKHIDVWFVFNICFLTLIIGIHLATCSSVGEGTRVDHQSKEPLFLPRFYVRDKYESSKLSRKHWMALADPAFVLGSPASSLKDLLRTTVLRHTRVFLAARACCRKGGLCSVSGVSVVLRWRVILALSLTAAKLGSTSAQRQPDWVVYELSSGGGRGDAVTRLSADLADSLTSPDPAPRLPTFTLCVWFRVTTFLERSTVLSYALSDTMDDAVRIRAYPDDLRVIYMEVKTTGLDALIRPLRWYPTCLVAEPDRRVVWLEGRNLTVDAPTPALPLDGHLVLGQEQDEWDGGYTPSQAFLGQVTGLTLWDVALEATQMHAWSRCEPTNASAFISWPQFSWTLHNQTGHLRVSPSMPCSSHDDLLLFTFPLMWSEALAYLRRIGLEMAVPRSLEEITDLSRRIRENRQFCSLGIRLGSFGWIGLRTNVSGRAEDVRGEEFEVEDVTWKEKPEAKSSLYMILDDSAQLELRSDLAACFAARQERPAVFRLRGLCERGRDRLASMLEAGFVLSSEGESGVHFHGFAPLSISREGAGSLWCLRENDGASNELVCTTSRLLPLGPRTWTFRRDVCKGEANSSVELVLTPCADDQYTCSDATCIALSRRCDFAFDCSDKADESGCATARRDEGYLRALPPSIPLDVKAHVSLVAIREFDLLSMTFGVRMKVTLVWYDPWLTFLHLASQEEREVWTPQLEVTNSVESRGAVAGLRVRREAEGSASIAGYQYEGAKNPLVLVLDLKSTVSCHFQLHLYPWDEQECEVGITVANVAPDGVNVSHDSQVMHCPTILDQYHVRECSLREGTLTLSLRLSRRYEYHLWTTYLPTYLLHLLGYWSLFLPVDKFNERGTMSLTTLLVLISLYTETSSSLPSTAYLKHIDVWFVFNICFLTLIIGIHLATCSSVGEGTRCVQLLKGPFFLPRSSFKGRDELCKFSCKHWKALNDPAFVLGVSRVVCAMISVVFSAIYFWLIW</sequence>
<dbReference type="OrthoDB" id="6347073at2759"/>
<dbReference type="PROSITE" id="PS00236">
    <property type="entry name" value="NEUROTR_ION_CHANNEL"/>
    <property type="match status" value="2"/>
</dbReference>
<evidence type="ECO:0000256" key="5">
    <source>
        <dbReference type="ARBA" id="ARBA00023157"/>
    </source>
</evidence>
<dbReference type="InterPro" id="IPR038050">
    <property type="entry name" value="Neuro_actylchol_rec"/>
</dbReference>
<dbReference type="SMART" id="SM00159">
    <property type="entry name" value="PTX"/>
    <property type="match status" value="2"/>
</dbReference>
<dbReference type="PROSITE" id="PS01209">
    <property type="entry name" value="LDLRA_1"/>
    <property type="match status" value="2"/>
</dbReference>
<feature type="transmembrane region" description="Helical" evidence="8">
    <location>
        <begin position="1680"/>
        <end position="1703"/>
    </location>
</feature>
<evidence type="ECO:0000256" key="1">
    <source>
        <dbReference type="ARBA" id="ARBA00004141"/>
    </source>
</evidence>